<reference evidence="3 4" key="1">
    <citation type="submission" date="2019-01" db="EMBL/GenBank/DDBJ databases">
        <authorList>
            <person name="Chen W.-M."/>
        </authorList>
    </citation>
    <scope>NUCLEOTIDE SEQUENCE [LARGE SCALE GENOMIC DNA]</scope>
    <source>
        <strain evidence="3 4">CCP-6</strain>
    </source>
</reference>
<comment type="similarity">
    <text evidence="1">Belongs to the UPF0065 (bug) family.</text>
</comment>
<dbReference type="CDD" id="cd07012">
    <property type="entry name" value="PBP2_Bug_TTT"/>
    <property type="match status" value="1"/>
</dbReference>
<dbReference type="PANTHER" id="PTHR42928:SF5">
    <property type="entry name" value="BLR1237 PROTEIN"/>
    <property type="match status" value="1"/>
</dbReference>
<name>A0A437LX74_9PROT</name>
<accession>A0A437LX74</accession>
<dbReference type="Gene3D" id="3.40.190.10">
    <property type="entry name" value="Periplasmic binding protein-like II"/>
    <property type="match status" value="1"/>
</dbReference>
<dbReference type="PANTHER" id="PTHR42928">
    <property type="entry name" value="TRICARBOXYLATE-BINDING PROTEIN"/>
    <property type="match status" value="1"/>
</dbReference>
<evidence type="ECO:0000313" key="3">
    <source>
        <dbReference type="EMBL" id="RVT90008.1"/>
    </source>
</evidence>
<dbReference type="OrthoDB" id="8970543at2"/>
<dbReference type="Pfam" id="PF03401">
    <property type="entry name" value="TctC"/>
    <property type="match status" value="1"/>
</dbReference>
<organism evidence="3 4">
    <name type="scientific">Rhodovarius crocodyli</name>
    <dbReference type="NCBI Taxonomy" id="1979269"/>
    <lineage>
        <taxon>Bacteria</taxon>
        <taxon>Pseudomonadati</taxon>
        <taxon>Pseudomonadota</taxon>
        <taxon>Alphaproteobacteria</taxon>
        <taxon>Acetobacterales</taxon>
        <taxon>Roseomonadaceae</taxon>
        <taxon>Rhodovarius</taxon>
    </lineage>
</organism>
<evidence type="ECO:0000313" key="4">
    <source>
        <dbReference type="Proteomes" id="UP000282957"/>
    </source>
</evidence>
<protein>
    <submittedName>
        <fullName evidence="3">Tripartite tricarboxylate transporter substrate binding protein</fullName>
    </submittedName>
</protein>
<proteinExistence type="inferred from homology"/>
<evidence type="ECO:0000256" key="2">
    <source>
        <dbReference type="SAM" id="SignalP"/>
    </source>
</evidence>
<sequence length="310" mass="32005">MRHCLLGLLFYGVAMASAVAQNASTIVVNFGSGGSADRMARLIAPEMGTVLGTQVVVKNTTGAAGAIGATEVARARADGTTLLLTTTGPMAIQPHFRADLPYRVADFAPVCLLGDAPVMMMAAPVSGIRSVADLLARARRDNGINYGSAGPGSIPHIVMAALAQSSGAQMTHVPFRGSAEAIIALLRDDVSVYADLPGGLRANNLVPVGVMAAARTAEFPETPTLREQGVDMVYSIWAGLYAPAATPPATLARLEAACRSALGAASVIDGFARLATPITFRGQADFAAFQAAELEKFRQVIQSAGLRPGD</sequence>
<gene>
    <name evidence="3" type="ORF">EOD42_24275</name>
</gene>
<dbReference type="InterPro" id="IPR042100">
    <property type="entry name" value="Bug_dom1"/>
</dbReference>
<dbReference type="AlphaFoldDB" id="A0A437LX74"/>
<dbReference type="EMBL" id="SACL01000015">
    <property type="protein sequence ID" value="RVT90008.1"/>
    <property type="molecule type" value="Genomic_DNA"/>
</dbReference>
<dbReference type="Gene3D" id="3.40.190.150">
    <property type="entry name" value="Bordetella uptake gene, domain 1"/>
    <property type="match status" value="1"/>
</dbReference>
<dbReference type="Proteomes" id="UP000282957">
    <property type="component" value="Unassembled WGS sequence"/>
</dbReference>
<dbReference type="PIRSF" id="PIRSF017082">
    <property type="entry name" value="YflP"/>
    <property type="match status" value="1"/>
</dbReference>
<dbReference type="RefSeq" id="WP_127790190.1">
    <property type="nucleotide sequence ID" value="NZ_SACL01000015.1"/>
</dbReference>
<feature type="signal peptide" evidence="2">
    <location>
        <begin position="1"/>
        <end position="20"/>
    </location>
</feature>
<dbReference type="InterPro" id="IPR005064">
    <property type="entry name" value="BUG"/>
</dbReference>
<comment type="caution">
    <text evidence="3">The sequence shown here is derived from an EMBL/GenBank/DDBJ whole genome shotgun (WGS) entry which is preliminary data.</text>
</comment>
<feature type="chain" id="PRO_5019572168" evidence="2">
    <location>
        <begin position="21"/>
        <end position="310"/>
    </location>
</feature>
<dbReference type="SUPFAM" id="SSF53850">
    <property type="entry name" value="Periplasmic binding protein-like II"/>
    <property type="match status" value="1"/>
</dbReference>
<evidence type="ECO:0000256" key="1">
    <source>
        <dbReference type="ARBA" id="ARBA00006987"/>
    </source>
</evidence>
<keyword evidence="2" id="KW-0732">Signal</keyword>
<keyword evidence="4" id="KW-1185">Reference proteome</keyword>